<accession>A0A2G5SAX5</accession>
<dbReference type="PANTHER" id="PTHR47331">
    <property type="entry name" value="PHD-TYPE DOMAIN-CONTAINING PROTEIN"/>
    <property type="match status" value="1"/>
</dbReference>
<dbReference type="STRING" id="1611254.A0A2G5SAX5"/>
<dbReference type="AlphaFoldDB" id="A0A2G5SAX5"/>
<feature type="compositionally biased region" description="Polar residues" evidence="1">
    <location>
        <begin position="497"/>
        <end position="507"/>
    </location>
</feature>
<evidence type="ECO:0000313" key="3">
    <source>
        <dbReference type="Proteomes" id="UP000230233"/>
    </source>
</evidence>
<evidence type="ECO:0000313" key="2">
    <source>
        <dbReference type="EMBL" id="PIC12228.1"/>
    </source>
</evidence>
<dbReference type="EMBL" id="PDUG01000026">
    <property type="protein sequence ID" value="PIC12228.1"/>
    <property type="molecule type" value="Genomic_DNA"/>
</dbReference>
<organism evidence="2 3">
    <name type="scientific">Caenorhabditis nigoni</name>
    <dbReference type="NCBI Taxonomy" id="1611254"/>
    <lineage>
        <taxon>Eukaryota</taxon>
        <taxon>Metazoa</taxon>
        <taxon>Ecdysozoa</taxon>
        <taxon>Nematoda</taxon>
        <taxon>Chromadorea</taxon>
        <taxon>Rhabditida</taxon>
        <taxon>Rhabditina</taxon>
        <taxon>Rhabditomorpha</taxon>
        <taxon>Rhabditoidea</taxon>
        <taxon>Rhabditidae</taxon>
        <taxon>Peloderinae</taxon>
        <taxon>Caenorhabditis</taxon>
    </lineage>
</organism>
<name>A0A2G5SAX5_9PELO</name>
<reference evidence="3" key="1">
    <citation type="submission" date="2017-10" db="EMBL/GenBank/DDBJ databases">
        <title>Rapid genome shrinkage in a self-fertile nematode reveals novel sperm competition proteins.</title>
        <authorList>
            <person name="Yin D."/>
            <person name="Schwarz E.M."/>
            <person name="Thomas C.G."/>
            <person name="Felde R.L."/>
            <person name="Korf I.F."/>
            <person name="Cutter A.D."/>
            <person name="Schartner C.M."/>
            <person name="Ralston E.J."/>
            <person name="Meyer B.J."/>
            <person name="Haag E.S."/>
        </authorList>
    </citation>
    <scope>NUCLEOTIDE SEQUENCE [LARGE SCALE GENOMIC DNA]</scope>
    <source>
        <strain evidence="3">JU1422</strain>
    </source>
</reference>
<comment type="caution">
    <text evidence="2">The sequence shown here is derived from an EMBL/GenBank/DDBJ whole genome shotgun (WGS) entry which is preliminary data.</text>
</comment>
<dbReference type="Proteomes" id="UP000230233">
    <property type="component" value="Unassembled WGS sequence"/>
</dbReference>
<dbReference type="OrthoDB" id="5898846at2759"/>
<proteinExistence type="predicted"/>
<feature type="region of interest" description="Disordered" evidence="1">
    <location>
        <begin position="494"/>
        <end position="513"/>
    </location>
</feature>
<evidence type="ECO:0000256" key="1">
    <source>
        <dbReference type="SAM" id="MobiDB-lite"/>
    </source>
</evidence>
<protein>
    <submittedName>
        <fullName evidence="2">Uncharacterized protein</fullName>
    </submittedName>
</protein>
<gene>
    <name evidence="2" type="ORF">B9Z55_028575</name>
</gene>
<sequence length="632" mass="72191">MSTNGKGNHDLLANTVVSKTTPIKTTTPVVETPSQIISSSVVRSTKMIIDSTIGTAIDCVKSTDNYFESRNQDQHSPKDISETRVIEVLLQEATRCFTELTSLPVLVEKHLSALQIVGESEFGTVSEEMMKYLHDSEYEGHLAKVDECITIIKQELSSLGNPESNREHHDPITSIRRNPDQIDPAINILGNKLNDFLKLQKSKIDIESKDEHHIRRHLSHEQYGGGRNPQNYLFSRSHAGRYAESYAGSHVGSYAGNYAQNHDPEMEYISNLSYGNVLTHLTIFDGSKNFRIFSRNFQRFVINNPTFTDDMKYNLMEQYIVGPASNCIQHLDDTAEAVKQTFVELEYLYGEKEDRMSLHEKLIDLPFHQSDLSQMLMDLQAHRVIVNLLKEQSLNVDDERTILPICRKFPEHIIEGLIRILPSDTRDWTFVKVNEAVINTIKTLQKKKKICGSQSNTSRNGASRKHASILIADQQSSVSPFQYSNSNQHAMNEFRDNGNSGYNGNQNKNHRKEGPMNKVLRFSFPFIWPEQRNTCKTCNGPHHSIRCPLPSWEFRRMAKDKNLCELCLNEGHSVQQCNSTFRCGYCRDRHHMGGCKEKEYYRDVNNYPASAGPIVGQELEETFFRGPSQFHH</sequence>
<keyword evidence="3" id="KW-1185">Reference proteome</keyword>